<organism evidence="1 2">
    <name type="scientific">Kibdelosporangium phytohabitans</name>
    <dbReference type="NCBI Taxonomy" id="860235"/>
    <lineage>
        <taxon>Bacteria</taxon>
        <taxon>Bacillati</taxon>
        <taxon>Actinomycetota</taxon>
        <taxon>Actinomycetes</taxon>
        <taxon>Pseudonocardiales</taxon>
        <taxon>Pseudonocardiaceae</taxon>
        <taxon>Kibdelosporangium</taxon>
    </lineage>
</organism>
<dbReference type="EMBL" id="CP012752">
    <property type="protein sequence ID" value="ALG07832.1"/>
    <property type="molecule type" value="Genomic_DNA"/>
</dbReference>
<name>A0A0N9HWL1_9PSEU</name>
<keyword evidence="2" id="KW-1185">Reference proteome</keyword>
<evidence type="ECO:0000313" key="1">
    <source>
        <dbReference type="EMBL" id="ALG07832.1"/>
    </source>
</evidence>
<reference evidence="1 2" key="1">
    <citation type="submission" date="2015-07" db="EMBL/GenBank/DDBJ databases">
        <title>Genome sequencing of Kibdelosporangium phytohabitans.</title>
        <authorList>
            <person name="Qin S."/>
            <person name="Xing K."/>
        </authorList>
    </citation>
    <scope>NUCLEOTIDE SEQUENCE [LARGE SCALE GENOMIC DNA]</scope>
    <source>
        <strain evidence="1 2">KLBMP1111</strain>
    </source>
</reference>
<proteinExistence type="predicted"/>
<dbReference type="AlphaFoldDB" id="A0A0N9HWL1"/>
<gene>
    <name evidence="1" type="ORF">AOZ06_13745</name>
</gene>
<accession>A0A0N9HWL1</accession>
<evidence type="ECO:0000313" key="2">
    <source>
        <dbReference type="Proteomes" id="UP000063699"/>
    </source>
</evidence>
<protein>
    <submittedName>
        <fullName evidence="1">Uncharacterized protein</fullName>
    </submittedName>
</protein>
<dbReference type="KEGG" id="kphy:AOZ06_13745"/>
<dbReference type="Proteomes" id="UP000063699">
    <property type="component" value="Chromosome"/>
</dbReference>
<sequence length="106" mass="11743">MADKQSSCQPMPEVVRDLGETRRQACLRRGDSMDVLWPQVPFGIDERAPLVDELTIVVEPDDSDLDYSMMPSGMQSSCFDIHNGIAIDHSVSHGCRSYRSTLSALA</sequence>